<keyword evidence="2" id="KW-0812">Transmembrane</keyword>
<dbReference type="STRING" id="1192034.CAP_1934"/>
<dbReference type="Proteomes" id="UP000019678">
    <property type="component" value="Unassembled WGS sequence"/>
</dbReference>
<reference evidence="3 4" key="1">
    <citation type="submission" date="2013-05" db="EMBL/GenBank/DDBJ databases">
        <title>Genome assembly of Chondromyces apiculatus DSM 436.</title>
        <authorList>
            <person name="Sharma G."/>
            <person name="Khatri I."/>
            <person name="Kaur C."/>
            <person name="Mayilraj S."/>
            <person name="Subramanian S."/>
        </authorList>
    </citation>
    <scope>NUCLEOTIDE SEQUENCE [LARGE SCALE GENOMIC DNA]</scope>
    <source>
        <strain evidence="3 4">DSM 436</strain>
    </source>
</reference>
<feature type="compositionally biased region" description="Low complexity" evidence="1">
    <location>
        <begin position="46"/>
        <end position="59"/>
    </location>
</feature>
<evidence type="ECO:0000313" key="4">
    <source>
        <dbReference type="Proteomes" id="UP000019678"/>
    </source>
</evidence>
<protein>
    <submittedName>
        <fullName evidence="3">Uncharacterized protein</fullName>
    </submittedName>
</protein>
<comment type="caution">
    <text evidence="3">The sequence shown here is derived from an EMBL/GenBank/DDBJ whole genome shotgun (WGS) entry which is preliminary data.</text>
</comment>
<proteinExistence type="predicted"/>
<evidence type="ECO:0000256" key="2">
    <source>
        <dbReference type="SAM" id="Phobius"/>
    </source>
</evidence>
<organism evidence="3 4">
    <name type="scientific">Chondromyces apiculatus DSM 436</name>
    <dbReference type="NCBI Taxonomy" id="1192034"/>
    <lineage>
        <taxon>Bacteria</taxon>
        <taxon>Pseudomonadati</taxon>
        <taxon>Myxococcota</taxon>
        <taxon>Polyangia</taxon>
        <taxon>Polyangiales</taxon>
        <taxon>Polyangiaceae</taxon>
        <taxon>Chondromyces</taxon>
    </lineage>
</organism>
<sequence length="274" mass="29738">MHALHVSCPHCGAPLPLQPTQRITICAYCNTSTRIGTWSDTRPQVPTTHHPPAHSPTAQHLPTLTPDSVPAEVVEQIKQRVIDGRHQDAVALYAQHARVAPAEAEAAIQQLLTPQLHRLTSRLPFTPIAFAICVAIFCAMTAAALWSGLMVHAGAHLWLLLTVPSAILALSLLVSLPPRAVSMWVSAWGKEGRARILKVVILRQGYVAGGSLVLILMDVVPLAGGESCRDEEVMLVRDGSLPKLSTGNIIRVRYDDRTIRRVFTTTPIEVVGRA</sequence>
<feature type="transmembrane region" description="Helical" evidence="2">
    <location>
        <begin position="155"/>
        <end position="176"/>
    </location>
</feature>
<dbReference type="EMBL" id="ASRX01000016">
    <property type="protein sequence ID" value="EYF06404.1"/>
    <property type="molecule type" value="Genomic_DNA"/>
</dbReference>
<evidence type="ECO:0000256" key="1">
    <source>
        <dbReference type="SAM" id="MobiDB-lite"/>
    </source>
</evidence>
<keyword evidence="2" id="KW-1133">Transmembrane helix</keyword>
<dbReference type="RefSeq" id="WP_044239993.1">
    <property type="nucleotide sequence ID" value="NZ_ASRX01000016.1"/>
</dbReference>
<feature type="region of interest" description="Disordered" evidence="1">
    <location>
        <begin position="40"/>
        <end position="59"/>
    </location>
</feature>
<evidence type="ECO:0000313" key="3">
    <source>
        <dbReference type="EMBL" id="EYF06404.1"/>
    </source>
</evidence>
<dbReference type="OrthoDB" id="5501673at2"/>
<keyword evidence="4" id="KW-1185">Reference proteome</keyword>
<accession>A0A017TAY2</accession>
<name>A0A017TAY2_9BACT</name>
<feature type="transmembrane region" description="Helical" evidence="2">
    <location>
        <begin position="128"/>
        <end position="149"/>
    </location>
</feature>
<gene>
    <name evidence="3" type="ORF">CAP_1934</name>
</gene>
<keyword evidence="2" id="KW-0472">Membrane</keyword>
<dbReference type="AlphaFoldDB" id="A0A017TAY2"/>